<dbReference type="GO" id="GO:0043190">
    <property type="term" value="C:ATP-binding cassette (ABC) transporter complex"/>
    <property type="evidence" value="ECO:0007669"/>
    <property type="project" value="InterPro"/>
</dbReference>
<keyword evidence="8" id="KW-0029">Amino-acid transport</keyword>
<feature type="transmembrane region" description="Helical" evidence="11">
    <location>
        <begin position="20"/>
        <end position="41"/>
    </location>
</feature>
<comment type="similarity">
    <text evidence="3">Belongs to the binding-protein-dependent transport system permease family. HisMQ subfamily.</text>
</comment>
<evidence type="ECO:0000256" key="2">
    <source>
        <dbReference type="ARBA" id="ARBA00004429"/>
    </source>
</evidence>
<reference evidence="13 14" key="1">
    <citation type="submission" date="2017-08" db="EMBL/GenBank/DDBJ databases">
        <authorList>
            <person name="de Groot N.N."/>
        </authorList>
    </citation>
    <scope>NUCLEOTIDE SEQUENCE [LARGE SCALE GENOMIC DNA]</scope>
    <source>
        <strain evidence="13 14">USBA 78</strain>
    </source>
</reference>
<dbReference type="GO" id="GO:0022857">
    <property type="term" value="F:transmembrane transporter activity"/>
    <property type="evidence" value="ECO:0007669"/>
    <property type="project" value="InterPro"/>
</dbReference>
<protein>
    <recommendedName>
        <fullName evidence="4">Putative glutamine transport system permease protein GlnP</fullName>
    </recommendedName>
</protein>
<evidence type="ECO:0000256" key="6">
    <source>
        <dbReference type="ARBA" id="ARBA00022475"/>
    </source>
</evidence>
<feature type="transmembrane region" description="Helical" evidence="11">
    <location>
        <begin position="47"/>
        <end position="68"/>
    </location>
</feature>
<evidence type="ECO:0000256" key="11">
    <source>
        <dbReference type="RuleBase" id="RU363032"/>
    </source>
</evidence>
<name>A0A285RKI7_9PROT</name>
<keyword evidence="7 11" id="KW-0812">Transmembrane</keyword>
<dbReference type="Gene3D" id="1.10.3720.10">
    <property type="entry name" value="MetI-like"/>
    <property type="match status" value="1"/>
</dbReference>
<dbReference type="AlphaFoldDB" id="A0A285RKI7"/>
<dbReference type="PANTHER" id="PTHR30614">
    <property type="entry name" value="MEMBRANE COMPONENT OF AMINO ACID ABC TRANSPORTER"/>
    <property type="match status" value="1"/>
</dbReference>
<dbReference type="InterPro" id="IPR010065">
    <property type="entry name" value="AA_ABC_transptr_permease_3TM"/>
</dbReference>
<dbReference type="Proteomes" id="UP000219068">
    <property type="component" value="Unassembled WGS sequence"/>
</dbReference>
<proteinExistence type="inferred from homology"/>
<dbReference type="PANTHER" id="PTHR30614:SF0">
    <property type="entry name" value="L-CYSTINE TRANSPORT SYSTEM PERMEASE PROTEIN TCYL"/>
    <property type="match status" value="1"/>
</dbReference>
<feature type="transmembrane region" description="Helical" evidence="11">
    <location>
        <begin position="291"/>
        <end position="309"/>
    </location>
</feature>
<keyword evidence="6" id="KW-1003">Cell membrane</keyword>
<feature type="transmembrane region" description="Helical" evidence="11">
    <location>
        <begin position="122"/>
        <end position="146"/>
    </location>
</feature>
<evidence type="ECO:0000256" key="8">
    <source>
        <dbReference type="ARBA" id="ARBA00022970"/>
    </source>
</evidence>
<keyword evidence="10 11" id="KW-0472">Membrane</keyword>
<feature type="transmembrane region" description="Helical" evidence="11">
    <location>
        <begin position="184"/>
        <end position="205"/>
    </location>
</feature>
<evidence type="ECO:0000256" key="9">
    <source>
        <dbReference type="ARBA" id="ARBA00022989"/>
    </source>
</evidence>
<comment type="function">
    <text evidence="1">Part of the binding-protein-dependent transport system for glutamine; probably responsible for the translocation of the substrate across the membrane.</text>
</comment>
<dbReference type="GO" id="GO:0006865">
    <property type="term" value="P:amino acid transport"/>
    <property type="evidence" value="ECO:0007669"/>
    <property type="project" value="UniProtKB-KW"/>
</dbReference>
<dbReference type="NCBIfam" id="TIGR01726">
    <property type="entry name" value="HEQRo_perm_3TM"/>
    <property type="match status" value="1"/>
</dbReference>
<evidence type="ECO:0000256" key="5">
    <source>
        <dbReference type="ARBA" id="ARBA00022448"/>
    </source>
</evidence>
<accession>A0A285RKI7</accession>
<organism evidence="13 14">
    <name type="scientific">Thalassospira xiamenensis</name>
    <dbReference type="NCBI Taxonomy" id="220697"/>
    <lineage>
        <taxon>Bacteria</taxon>
        <taxon>Pseudomonadati</taxon>
        <taxon>Pseudomonadota</taxon>
        <taxon>Alphaproteobacteria</taxon>
        <taxon>Rhodospirillales</taxon>
        <taxon>Thalassospiraceae</taxon>
        <taxon>Thalassospira</taxon>
    </lineage>
</organism>
<dbReference type="SUPFAM" id="SSF161098">
    <property type="entry name" value="MetI-like"/>
    <property type="match status" value="1"/>
</dbReference>
<evidence type="ECO:0000313" key="13">
    <source>
        <dbReference type="EMBL" id="SOB94613.1"/>
    </source>
</evidence>
<evidence type="ECO:0000259" key="12">
    <source>
        <dbReference type="PROSITE" id="PS50928"/>
    </source>
</evidence>
<comment type="subcellular location">
    <subcellularLocation>
        <location evidence="2">Cell inner membrane</location>
        <topology evidence="2">Multi-pass membrane protein</topology>
    </subcellularLocation>
    <subcellularLocation>
        <location evidence="11">Cell membrane</location>
        <topology evidence="11">Multi-pass membrane protein</topology>
    </subcellularLocation>
</comment>
<evidence type="ECO:0000256" key="10">
    <source>
        <dbReference type="ARBA" id="ARBA00023136"/>
    </source>
</evidence>
<sequence>MTTPLPGNASRPRTHAGPGWPLGLFSGICGVILMAAQPGIWIGMDNMIGDVIVALVLGFMIWLNFRLLHNLPFRVQTTIIWAELLLGFALFFYSFDLSFDFIGSRLPFLLGLRLEGEFLQGAVLTLFISLVSIFCATVLALAAALGRLSKNGVFYGISTFYTSFFRGTPLLLQVMLIYLGLPQVGIVLSAVPAGIIALSLCYGAYMAEIFRAGIEGVPEGQTEAALSLGLKPCQVMRLVILPQALRLVIPPTGNQFISMLKDSSLVSVMGVWELMYLARTHGRSEFKYMEMLISAALIYWALSGIFEFIQSRIEKKLGKGVRV</sequence>
<dbReference type="InterPro" id="IPR043429">
    <property type="entry name" value="ArtM/GltK/GlnP/TcyL/YhdX-like"/>
</dbReference>
<dbReference type="EMBL" id="OBMM01000001">
    <property type="protein sequence ID" value="SOB94613.1"/>
    <property type="molecule type" value="Genomic_DNA"/>
</dbReference>
<dbReference type="InterPro" id="IPR000515">
    <property type="entry name" value="MetI-like"/>
</dbReference>
<keyword evidence="9 11" id="KW-1133">Transmembrane helix</keyword>
<evidence type="ECO:0000256" key="7">
    <source>
        <dbReference type="ARBA" id="ARBA00022692"/>
    </source>
</evidence>
<keyword evidence="5 11" id="KW-0813">Transport</keyword>
<evidence type="ECO:0000256" key="1">
    <source>
        <dbReference type="ARBA" id="ARBA00003159"/>
    </source>
</evidence>
<dbReference type="InterPro" id="IPR035906">
    <property type="entry name" value="MetI-like_sf"/>
</dbReference>
<dbReference type="Pfam" id="PF00528">
    <property type="entry name" value="BPD_transp_1"/>
    <property type="match status" value="1"/>
</dbReference>
<feature type="transmembrane region" description="Helical" evidence="11">
    <location>
        <begin position="153"/>
        <end position="178"/>
    </location>
</feature>
<dbReference type="PROSITE" id="PS50928">
    <property type="entry name" value="ABC_TM1"/>
    <property type="match status" value="1"/>
</dbReference>
<evidence type="ECO:0000256" key="3">
    <source>
        <dbReference type="ARBA" id="ARBA00010072"/>
    </source>
</evidence>
<feature type="transmembrane region" description="Helical" evidence="11">
    <location>
        <begin position="80"/>
        <end position="102"/>
    </location>
</feature>
<dbReference type="RefSeq" id="WP_249277997.1">
    <property type="nucleotide sequence ID" value="NZ_OBMM01000001.1"/>
</dbReference>
<gene>
    <name evidence="13" type="ORF">SAMN05428964_1011135</name>
</gene>
<dbReference type="FunFam" id="1.10.3720.10:FF:000033">
    <property type="entry name" value="Polar amino acid ABC transporter permease"/>
    <property type="match status" value="1"/>
</dbReference>
<evidence type="ECO:0000256" key="4">
    <source>
        <dbReference type="ARBA" id="ARBA00016506"/>
    </source>
</evidence>
<dbReference type="CDD" id="cd06261">
    <property type="entry name" value="TM_PBP2"/>
    <property type="match status" value="1"/>
</dbReference>
<feature type="domain" description="ABC transmembrane type-1" evidence="12">
    <location>
        <begin position="122"/>
        <end position="310"/>
    </location>
</feature>
<evidence type="ECO:0000313" key="14">
    <source>
        <dbReference type="Proteomes" id="UP000219068"/>
    </source>
</evidence>